<gene>
    <name evidence="11" type="ORF">GA0070608_4468</name>
</gene>
<sequence>MRANRDPERGVAPVTTPPRPRSANPWAALLVLCLGNFLILLDTSIVNTAVPDMMRSLDTGIDSMLWVLNGYLLALASLLIVAGRLGDLFGPRAVFMAGMAVFAVASVLCGAAQSPGQLIAARVVQGVGAAALLPQALVLISGIFPAARRGAAFGIFTAVAGVAAVSGPTLGGLVITRLGWEWIFYLNVPLSAAGVALAWWLVPDLRSRRPRHLDLAGVLLATAALVGLMYALIEGERHDWGTVRGPVSIPAILAASAVCGVVFTLGQRRQREPLVPPGLFRLGNFAPATLITLVSSFGLYGFLLVFVIETQALLGMSPLESGLAALPWTVVLSVVAPVAGRLTDRLGGRRLLTGGLTVYALGVLGMAVLVTPSSTAGTFVVPLIAVGIGMGASIAPTTTEAMRHVPAQLAGAAAGVLNTARQVGGALGAAVVGAVLQHRLADTLPEAARAGAAQLPPEARADFLHGFGGAAGEGVKLGAGQAGGFVVPPGTPPELADRYRDVAAGAFADAFLPAVRPALGVVVGVLLLGGLFALRLRGRPADDHRSRSAQCEKTPATPPADD</sequence>
<feature type="transmembrane region" description="Helical" evidence="9">
    <location>
        <begin position="285"/>
        <end position="308"/>
    </location>
</feature>
<feature type="transmembrane region" description="Helical" evidence="9">
    <location>
        <begin position="518"/>
        <end position="536"/>
    </location>
</feature>
<feature type="region of interest" description="Disordered" evidence="8">
    <location>
        <begin position="542"/>
        <end position="562"/>
    </location>
</feature>
<dbReference type="RefSeq" id="WP_091630437.1">
    <property type="nucleotide sequence ID" value="NZ_FMIC01000002.1"/>
</dbReference>
<dbReference type="NCBIfam" id="TIGR00711">
    <property type="entry name" value="efflux_EmrB"/>
    <property type="match status" value="1"/>
</dbReference>
<dbReference type="PANTHER" id="PTHR42718">
    <property type="entry name" value="MAJOR FACILITATOR SUPERFAMILY MULTIDRUG TRANSPORTER MFSC"/>
    <property type="match status" value="1"/>
</dbReference>
<feature type="transmembrane region" description="Helical" evidence="9">
    <location>
        <begin position="351"/>
        <end position="370"/>
    </location>
</feature>
<feature type="transmembrane region" description="Helical" evidence="9">
    <location>
        <begin position="182"/>
        <end position="201"/>
    </location>
</feature>
<comment type="subcellular location">
    <subcellularLocation>
        <location evidence="1">Cell membrane</location>
        <topology evidence="1">Multi-pass membrane protein</topology>
    </subcellularLocation>
</comment>
<dbReference type="Gene3D" id="1.20.1720.10">
    <property type="entry name" value="Multidrug resistance protein D"/>
    <property type="match status" value="1"/>
</dbReference>
<dbReference type="InterPro" id="IPR036259">
    <property type="entry name" value="MFS_trans_sf"/>
</dbReference>
<evidence type="ECO:0000256" key="4">
    <source>
        <dbReference type="ARBA" id="ARBA00022475"/>
    </source>
</evidence>
<evidence type="ECO:0000256" key="9">
    <source>
        <dbReference type="SAM" id="Phobius"/>
    </source>
</evidence>
<dbReference type="GO" id="GO:0005886">
    <property type="term" value="C:plasma membrane"/>
    <property type="evidence" value="ECO:0007669"/>
    <property type="project" value="UniProtKB-SubCell"/>
</dbReference>
<evidence type="ECO:0000313" key="12">
    <source>
        <dbReference type="Proteomes" id="UP000199343"/>
    </source>
</evidence>
<keyword evidence="4" id="KW-1003">Cell membrane</keyword>
<dbReference type="CDD" id="cd17321">
    <property type="entry name" value="MFS_MMR_MDR_like"/>
    <property type="match status" value="1"/>
</dbReference>
<dbReference type="Proteomes" id="UP000199343">
    <property type="component" value="Unassembled WGS sequence"/>
</dbReference>
<feature type="transmembrane region" description="Helical" evidence="9">
    <location>
        <begin position="93"/>
        <end position="113"/>
    </location>
</feature>
<evidence type="ECO:0000313" key="11">
    <source>
        <dbReference type="EMBL" id="SCL70875.1"/>
    </source>
</evidence>
<dbReference type="AlphaFoldDB" id="A0A1C6VX20"/>
<keyword evidence="3" id="KW-0813">Transport</keyword>
<dbReference type="PANTHER" id="PTHR42718:SF9">
    <property type="entry name" value="MAJOR FACILITATOR SUPERFAMILY MULTIDRUG TRANSPORTER MFSC"/>
    <property type="match status" value="1"/>
</dbReference>
<feature type="transmembrane region" description="Helical" evidence="9">
    <location>
        <begin position="152"/>
        <end position="176"/>
    </location>
</feature>
<evidence type="ECO:0000259" key="10">
    <source>
        <dbReference type="PROSITE" id="PS50850"/>
    </source>
</evidence>
<dbReference type="InterPro" id="IPR020846">
    <property type="entry name" value="MFS_dom"/>
</dbReference>
<organism evidence="11 12">
    <name type="scientific">Micromonospora peucetia</name>
    <dbReference type="NCBI Taxonomy" id="47871"/>
    <lineage>
        <taxon>Bacteria</taxon>
        <taxon>Bacillati</taxon>
        <taxon>Actinomycetota</taxon>
        <taxon>Actinomycetes</taxon>
        <taxon>Micromonosporales</taxon>
        <taxon>Micromonosporaceae</taxon>
        <taxon>Micromonospora</taxon>
    </lineage>
</organism>
<feature type="transmembrane region" description="Helical" evidence="9">
    <location>
        <begin position="320"/>
        <end position="339"/>
    </location>
</feature>
<feature type="transmembrane region" description="Helical" evidence="9">
    <location>
        <begin position="119"/>
        <end position="140"/>
    </location>
</feature>
<dbReference type="Gene3D" id="1.20.1250.20">
    <property type="entry name" value="MFS general substrate transporter like domains"/>
    <property type="match status" value="1"/>
</dbReference>
<feature type="transmembrane region" description="Helical" evidence="9">
    <location>
        <begin position="66"/>
        <end position="86"/>
    </location>
</feature>
<dbReference type="STRING" id="47871.GA0070608_4468"/>
<dbReference type="EMBL" id="FMIC01000002">
    <property type="protein sequence ID" value="SCL70875.1"/>
    <property type="molecule type" value="Genomic_DNA"/>
</dbReference>
<dbReference type="InterPro" id="IPR011701">
    <property type="entry name" value="MFS"/>
</dbReference>
<dbReference type="PRINTS" id="PR01036">
    <property type="entry name" value="TCRTETB"/>
</dbReference>
<dbReference type="SUPFAM" id="SSF103473">
    <property type="entry name" value="MFS general substrate transporter"/>
    <property type="match status" value="1"/>
</dbReference>
<feature type="transmembrane region" description="Helical" evidence="9">
    <location>
        <begin position="213"/>
        <end position="233"/>
    </location>
</feature>
<comment type="similarity">
    <text evidence="2">Belongs to the major facilitator superfamily. EmrB family.</text>
</comment>
<keyword evidence="7 9" id="KW-0472">Membrane</keyword>
<dbReference type="PROSITE" id="PS50850">
    <property type="entry name" value="MFS"/>
    <property type="match status" value="1"/>
</dbReference>
<dbReference type="GO" id="GO:0022857">
    <property type="term" value="F:transmembrane transporter activity"/>
    <property type="evidence" value="ECO:0007669"/>
    <property type="project" value="InterPro"/>
</dbReference>
<reference evidence="11 12" key="1">
    <citation type="submission" date="2016-06" db="EMBL/GenBank/DDBJ databases">
        <authorList>
            <person name="Kjaerup R.B."/>
            <person name="Dalgaard T.S."/>
            <person name="Juul-Madsen H.R."/>
        </authorList>
    </citation>
    <scope>NUCLEOTIDE SEQUENCE [LARGE SCALE GENOMIC DNA]</scope>
    <source>
        <strain evidence="11 12">DSM 43363</strain>
    </source>
</reference>
<dbReference type="InterPro" id="IPR004638">
    <property type="entry name" value="EmrB-like"/>
</dbReference>
<evidence type="ECO:0000256" key="5">
    <source>
        <dbReference type="ARBA" id="ARBA00022692"/>
    </source>
</evidence>
<evidence type="ECO:0000256" key="1">
    <source>
        <dbReference type="ARBA" id="ARBA00004651"/>
    </source>
</evidence>
<evidence type="ECO:0000256" key="3">
    <source>
        <dbReference type="ARBA" id="ARBA00022448"/>
    </source>
</evidence>
<evidence type="ECO:0000256" key="8">
    <source>
        <dbReference type="SAM" id="MobiDB-lite"/>
    </source>
</evidence>
<proteinExistence type="inferred from homology"/>
<feature type="transmembrane region" description="Helical" evidence="9">
    <location>
        <begin position="245"/>
        <end position="265"/>
    </location>
</feature>
<dbReference type="OrthoDB" id="4532109at2"/>
<protein>
    <submittedName>
        <fullName evidence="11">Drug resistance transporter, EmrB/QacA subfamily</fullName>
    </submittedName>
</protein>
<evidence type="ECO:0000256" key="2">
    <source>
        <dbReference type="ARBA" id="ARBA00008537"/>
    </source>
</evidence>
<evidence type="ECO:0000256" key="6">
    <source>
        <dbReference type="ARBA" id="ARBA00022989"/>
    </source>
</evidence>
<feature type="transmembrane region" description="Helical" evidence="9">
    <location>
        <begin position="26"/>
        <end position="46"/>
    </location>
</feature>
<feature type="transmembrane region" description="Helical" evidence="9">
    <location>
        <begin position="376"/>
        <end position="395"/>
    </location>
</feature>
<keyword evidence="5 9" id="KW-0812">Transmembrane</keyword>
<accession>A0A1C6VX20</accession>
<keyword evidence="6 9" id="KW-1133">Transmembrane helix</keyword>
<feature type="region of interest" description="Disordered" evidence="8">
    <location>
        <begin position="1"/>
        <end position="20"/>
    </location>
</feature>
<dbReference type="Pfam" id="PF07690">
    <property type="entry name" value="MFS_1"/>
    <property type="match status" value="1"/>
</dbReference>
<evidence type="ECO:0000256" key="7">
    <source>
        <dbReference type="ARBA" id="ARBA00023136"/>
    </source>
</evidence>
<name>A0A1C6VX20_9ACTN</name>
<feature type="domain" description="Major facilitator superfamily (MFS) profile" evidence="10">
    <location>
        <begin position="28"/>
        <end position="541"/>
    </location>
</feature>